<dbReference type="AlphaFoldDB" id="Q2HI01"/>
<dbReference type="VEuPathDB" id="FungiDB:CHGG_00153"/>
<reference evidence="3" key="1">
    <citation type="journal article" date="2015" name="Genome Announc.">
        <title>Draft genome sequence of the cellulolytic fungus Chaetomium globosum.</title>
        <authorList>
            <person name="Cuomo C.A."/>
            <person name="Untereiner W.A."/>
            <person name="Ma L.-J."/>
            <person name="Grabherr M."/>
            <person name="Birren B.W."/>
        </authorList>
    </citation>
    <scope>NUCLEOTIDE SEQUENCE [LARGE SCALE GENOMIC DNA]</scope>
    <source>
        <strain evidence="3">ATCC 6205 / CBS 148.51 / DSM 1962 / NBRC 6347 / NRRL 1970</strain>
    </source>
</reference>
<dbReference type="GeneID" id="4387107"/>
<keyword evidence="3" id="KW-1185">Reference proteome</keyword>
<evidence type="ECO:0000259" key="1">
    <source>
        <dbReference type="Pfam" id="PF01636"/>
    </source>
</evidence>
<feature type="domain" description="Aminoglycoside phosphotransferase" evidence="1">
    <location>
        <begin position="143"/>
        <end position="361"/>
    </location>
</feature>
<organism evidence="2 3">
    <name type="scientific">Chaetomium globosum (strain ATCC 6205 / CBS 148.51 / DSM 1962 / NBRC 6347 / NRRL 1970)</name>
    <name type="common">Soil fungus</name>
    <dbReference type="NCBI Taxonomy" id="306901"/>
    <lineage>
        <taxon>Eukaryota</taxon>
        <taxon>Fungi</taxon>
        <taxon>Dikarya</taxon>
        <taxon>Ascomycota</taxon>
        <taxon>Pezizomycotina</taxon>
        <taxon>Sordariomycetes</taxon>
        <taxon>Sordariomycetidae</taxon>
        <taxon>Sordariales</taxon>
        <taxon>Chaetomiaceae</taxon>
        <taxon>Chaetomium</taxon>
    </lineage>
</organism>
<protein>
    <recommendedName>
        <fullName evidence="1">Aminoglycoside phosphotransferase domain-containing protein</fullName>
    </recommendedName>
</protein>
<dbReference type="PANTHER" id="PTHR21310">
    <property type="entry name" value="AMINOGLYCOSIDE PHOSPHOTRANSFERASE-RELATED-RELATED"/>
    <property type="match status" value="1"/>
</dbReference>
<dbReference type="PANTHER" id="PTHR21310:SF48">
    <property type="entry name" value="AMINOGLYCOSIDE PHOSPHOTRANSFERASE DOMAIN-CONTAINING PROTEIN"/>
    <property type="match status" value="1"/>
</dbReference>
<dbReference type="CDD" id="cd05120">
    <property type="entry name" value="APH_ChoK_like"/>
    <property type="match status" value="1"/>
</dbReference>
<dbReference type="Gene3D" id="3.90.1200.10">
    <property type="match status" value="1"/>
</dbReference>
<dbReference type="SUPFAM" id="SSF56112">
    <property type="entry name" value="Protein kinase-like (PK-like)"/>
    <property type="match status" value="1"/>
</dbReference>
<dbReference type="HOGENOM" id="CLU_021768_5_1_1"/>
<dbReference type="OMA" id="YPSYWDY"/>
<gene>
    <name evidence="2" type="ORF">CHGG_00153</name>
</gene>
<sequence>MVLLLKAFCCAEGGQALRAVSNRILKFAAAGQRSYSDAWSGTFRRFWGRGTLICDNLNIQQYPAARLWTLPTFQLTSTMVASTVTTLPYFCDSGELPTPLPSMDEILAADQTFPTNTEDKCRQVVLVKENFIVKHGVSPWVSENEGHALLLLAKYPSIPAPRLYAMYRNEENRLFLVMEYKPGTPLNTVWDGLSEYDKLDITGQLRDIFAQVRQIPSPWLFSNVTGGPLRHRFFLSTKPTPQINGPFITESDFSMAMAIRSRRNWESSGYKPWSSEFFERHLPAALAGHTIVFTHDDLQRKNIIMSRVGGGAAGGSLDERAGGWRVTAVVDWEDAGWYPSYWEYASAFVDFIWDDDWPEKFERIIEPCPLEAGLLRFVRQDVDGY</sequence>
<dbReference type="eggNOG" id="ENOG502SMIE">
    <property type="taxonomic scope" value="Eukaryota"/>
</dbReference>
<dbReference type="InterPro" id="IPR051678">
    <property type="entry name" value="AGP_Transferase"/>
</dbReference>
<dbReference type="EMBL" id="CH408029">
    <property type="protein sequence ID" value="EAQ91918.1"/>
    <property type="molecule type" value="Genomic_DNA"/>
</dbReference>
<name>Q2HI01_CHAGB</name>
<dbReference type="InterPro" id="IPR011009">
    <property type="entry name" value="Kinase-like_dom_sf"/>
</dbReference>
<dbReference type="Proteomes" id="UP000001056">
    <property type="component" value="Unassembled WGS sequence"/>
</dbReference>
<dbReference type="InParanoid" id="Q2HI01"/>
<dbReference type="InterPro" id="IPR002575">
    <property type="entry name" value="Aminoglycoside_PTrfase"/>
</dbReference>
<evidence type="ECO:0000313" key="3">
    <source>
        <dbReference type="Proteomes" id="UP000001056"/>
    </source>
</evidence>
<accession>Q2HI01</accession>
<evidence type="ECO:0000313" key="2">
    <source>
        <dbReference type="EMBL" id="EAQ91918.1"/>
    </source>
</evidence>
<proteinExistence type="predicted"/>
<dbReference type="Pfam" id="PF01636">
    <property type="entry name" value="APH"/>
    <property type="match status" value="1"/>
</dbReference>
<dbReference type="RefSeq" id="XP_001219374.1">
    <property type="nucleotide sequence ID" value="XM_001219373.1"/>
</dbReference>
<dbReference type="OrthoDB" id="4572663at2759"/>